<feature type="compositionally biased region" description="Low complexity" evidence="1">
    <location>
        <begin position="206"/>
        <end position="215"/>
    </location>
</feature>
<dbReference type="RefSeq" id="WP_189540054.1">
    <property type="nucleotide sequence ID" value="NZ_BMZD01000003.1"/>
</dbReference>
<evidence type="ECO:0000256" key="2">
    <source>
        <dbReference type="SAM" id="SignalP"/>
    </source>
</evidence>
<proteinExistence type="predicted"/>
<name>A0A918RHX0_9SPHN</name>
<reference evidence="3" key="2">
    <citation type="submission" date="2020-09" db="EMBL/GenBank/DDBJ databases">
        <authorList>
            <person name="Sun Q."/>
            <person name="Kim S."/>
        </authorList>
    </citation>
    <scope>NUCLEOTIDE SEQUENCE</scope>
    <source>
        <strain evidence="3">KCTC 32422</strain>
    </source>
</reference>
<evidence type="ECO:0008006" key="5">
    <source>
        <dbReference type="Google" id="ProtNLM"/>
    </source>
</evidence>
<keyword evidence="4" id="KW-1185">Reference proteome</keyword>
<evidence type="ECO:0000313" key="3">
    <source>
        <dbReference type="EMBL" id="GGZ95623.1"/>
    </source>
</evidence>
<sequence>MTMTAKLLPALAASLMFTATPAMADAISLGSGDIGKSFTFNFNGFADSMEIANLTSTATFTLTGATSTSYTFNYSLSNTTSSPLTSRVSSFGFNTDPNISSASSTGAFSYTTLNSSYPNGIGAIDVCFKDAKTGSCAGGGSGGLLTGATGTGSLTLNFSQPLTSLTLSDFFVRYQSITGAGNVTSASGAGTLTSTGGSTSGGSTSGGSTSSGGTSVPEPGMVGLMGGALLLLAMRSRRRRAVFAAA</sequence>
<organism evidence="3 4">
    <name type="scientific">Novosphingobium arvoryzae</name>
    <dbReference type="NCBI Taxonomy" id="1256514"/>
    <lineage>
        <taxon>Bacteria</taxon>
        <taxon>Pseudomonadati</taxon>
        <taxon>Pseudomonadota</taxon>
        <taxon>Alphaproteobacteria</taxon>
        <taxon>Sphingomonadales</taxon>
        <taxon>Sphingomonadaceae</taxon>
        <taxon>Novosphingobium</taxon>
    </lineage>
</organism>
<gene>
    <name evidence="3" type="ORF">GCM10011617_14820</name>
</gene>
<dbReference type="NCBIfam" id="TIGR02595">
    <property type="entry name" value="PEP_CTERM"/>
    <property type="match status" value="1"/>
</dbReference>
<keyword evidence="2" id="KW-0732">Signal</keyword>
<feature type="chain" id="PRO_5037619192" description="PEP-CTERM protein-sorting domain-containing protein" evidence="2">
    <location>
        <begin position="25"/>
        <end position="246"/>
    </location>
</feature>
<accession>A0A918RHX0</accession>
<dbReference type="Proteomes" id="UP000634139">
    <property type="component" value="Unassembled WGS sequence"/>
</dbReference>
<reference evidence="3" key="1">
    <citation type="journal article" date="2014" name="Int. J. Syst. Evol. Microbiol.">
        <title>Complete genome sequence of Corynebacterium casei LMG S-19264T (=DSM 44701T), isolated from a smear-ripened cheese.</title>
        <authorList>
            <consortium name="US DOE Joint Genome Institute (JGI-PGF)"/>
            <person name="Walter F."/>
            <person name="Albersmeier A."/>
            <person name="Kalinowski J."/>
            <person name="Ruckert C."/>
        </authorList>
    </citation>
    <scope>NUCLEOTIDE SEQUENCE</scope>
    <source>
        <strain evidence="3">KCTC 32422</strain>
    </source>
</reference>
<feature type="signal peptide" evidence="2">
    <location>
        <begin position="1"/>
        <end position="24"/>
    </location>
</feature>
<evidence type="ECO:0000256" key="1">
    <source>
        <dbReference type="SAM" id="MobiDB-lite"/>
    </source>
</evidence>
<dbReference type="EMBL" id="BMZD01000003">
    <property type="protein sequence ID" value="GGZ95623.1"/>
    <property type="molecule type" value="Genomic_DNA"/>
</dbReference>
<dbReference type="NCBIfam" id="NF033947">
    <property type="entry name" value="PEP-cistern"/>
    <property type="match status" value="1"/>
</dbReference>
<feature type="region of interest" description="Disordered" evidence="1">
    <location>
        <begin position="193"/>
        <end position="218"/>
    </location>
</feature>
<dbReference type="AlphaFoldDB" id="A0A918RHX0"/>
<evidence type="ECO:0000313" key="4">
    <source>
        <dbReference type="Proteomes" id="UP000634139"/>
    </source>
</evidence>
<comment type="caution">
    <text evidence="3">The sequence shown here is derived from an EMBL/GenBank/DDBJ whole genome shotgun (WGS) entry which is preliminary data.</text>
</comment>
<dbReference type="InterPro" id="IPR013424">
    <property type="entry name" value="Ice-binding_C"/>
</dbReference>
<protein>
    <recommendedName>
        <fullName evidence="5">PEP-CTERM protein-sorting domain-containing protein</fullName>
    </recommendedName>
</protein>